<comment type="caution">
    <text evidence="1">The sequence shown here is derived from an EMBL/GenBank/DDBJ whole genome shotgun (WGS) entry which is preliminary data.</text>
</comment>
<dbReference type="Proteomes" id="UP001311232">
    <property type="component" value="Unassembled WGS sequence"/>
</dbReference>
<dbReference type="EMBL" id="JAHHUM010001061">
    <property type="protein sequence ID" value="KAK5614892.1"/>
    <property type="molecule type" value="Genomic_DNA"/>
</dbReference>
<keyword evidence="2" id="KW-1185">Reference proteome</keyword>
<reference evidence="1 2" key="1">
    <citation type="submission" date="2021-06" db="EMBL/GenBank/DDBJ databases">
        <authorList>
            <person name="Palmer J.M."/>
        </authorList>
    </citation>
    <scope>NUCLEOTIDE SEQUENCE [LARGE SCALE GENOMIC DNA]</scope>
    <source>
        <strain evidence="1 2">MEX-2019</strain>
        <tissue evidence="1">Muscle</tissue>
    </source>
</reference>
<evidence type="ECO:0000313" key="2">
    <source>
        <dbReference type="Proteomes" id="UP001311232"/>
    </source>
</evidence>
<protein>
    <submittedName>
        <fullName evidence="1">Uncharacterized protein</fullName>
    </submittedName>
</protein>
<dbReference type="AlphaFoldDB" id="A0AAV9S0R1"/>
<proteinExistence type="predicted"/>
<evidence type="ECO:0000313" key="1">
    <source>
        <dbReference type="EMBL" id="KAK5614892.1"/>
    </source>
</evidence>
<organism evidence="1 2">
    <name type="scientific">Crenichthys baileyi</name>
    <name type="common">White River springfish</name>
    <dbReference type="NCBI Taxonomy" id="28760"/>
    <lineage>
        <taxon>Eukaryota</taxon>
        <taxon>Metazoa</taxon>
        <taxon>Chordata</taxon>
        <taxon>Craniata</taxon>
        <taxon>Vertebrata</taxon>
        <taxon>Euteleostomi</taxon>
        <taxon>Actinopterygii</taxon>
        <taxon>Neopterygii</taxon>
        <taxon>Teleostei</taxon>
        <taxon>Neoteleostei</taxon>
        <taxon>Acanthomorphata</taxon>
        <taxon>Ovalentaria</taxon>
        <taxon>Atherinomorphae</taxon>
        <taxon>Cyprinodontiformes</taxon>
        <taxon>Goodeidae</taxon>
        <taxon>Crenichthys</taxon>
    </lineage>
</organism>
<gene>
    <name evidence="1" type="ORF">CRENBAI_010178</name>
</gene>
<name>A0AAV9S0R1_9TELE</name>
<sequence>MKRNGIKHEETKMQMLCFMMLCGTDYNVIPKVLSIKRLLNGWVLRSELFCQWCKSMRNVLLKNDSETFNQEECHELCRRLATFTGVPKTTQVKHWIMDACEAMCKTTKYMYKRWNLTSPLSRP</sequence>
<accession>A0AAV9S0R1</accession>
<feature type="non-terminal residue" evidence="1">
    <location>
        <position position="123"/>
    </location>
</feature>